<keyword evidence="3" id="KW-1185">Reference proteome</keyword>
<dbReference type="PANTHER" id="PTHR37832">
    <property type="entry name" value="BLL2683 PROTEIN"/>
    <property type="match status" value="1"/>
</dbReference>
<comment type="caution">
    <text evidence="2">The sequence shown here is derived from an EMBL/GenBank/DDBJ whole genome shotgun (WGS) entry which is preliminary data.</text>
</comment>
<dbReference type="PANTHER" id="PTHR37832:SF1">
    <property type="entry name" value="STRESS-RESPONSE A_B BARREL DOMAIN-CONTAINING PROTEIN"/>
    <property type="match status" value="1"/>
</dbReference>
<gene>
    <name evidence="2" type="ORF">DUPY_11880</name>
</gene>
<name>A0A1E7X4V8_9BURK</name>
<reference evidence="3" key="1">
    <citation type="journal article" date="2016" name="Front. Microbiol.">
        <title>Molecular Keys to the Janthinobacterium and Duganella spp. Interaction with the Plant Pathogen Fusarium graminearum.</title>
        <authorList>
            <person name="Haack F.S."/>
            <person name="Poehlein A."/>
            <person name="Kroger C."/>
            <person name="Voigt C.A."/>
            <person name="Piepenbring M."/>
            <person name="Bode H.B."/>
            <person name="Daniel R."/>
            <person name="Schafer W."/>
            <person name="Streit W.R."/>
        </authorList>
    </citation>
    <scope>NUCLEOTIDE SEQUENCE [LARGE SCALE GENOMIC DNA]</scope>
    <source>
        <strain evidence="3">T54</strain>
    </source>
</reference>
<protein>
    <submittedName>
        <fullName evidence="2">Stress responsive A/B barrel domain protein</fullName>
    </submittedName>
</protein>
<evidence type="ECO:0000313" key="3">
    <source>
        <dbReference type="Proteomes" id="UP000175989"/>
    </source>
</evidence>
<dbReference type="InterPro" id="IPR011008">
    <property type="entry name" value="Dimeric_a/b-barrel"/>
</dbReference>
<sequence length="100" mass="11027">MLKHIVMWKLKDHAEGADRAANAIRMKALLDGCANIVPGILAFEAVLAQPGLEATYDVVLYSEFTGKEALNAYLEHPAHVAIKPFVAAVRSERQCMDYEV</sequence>
<dbReference type="OrthoDB" id="9808130at2"/>
<dbReference type="Pfam" id="PF07876">
    <property type="entry name" value="Dabb"/>
    <property type="match status" value="1"/>
</dbReference>
<dbReference type="PROSITE" id="PS51502">
    <property type="entry name" value="S_R_A_B_BARREL"/>
    <property type="match status" value="1"/>
</dbReference>
<evidence type="ECO:0000313" key="2">
    <source>
        <dbReference type="EMBL" id="OFA07643.1"/>
    </source>
</evidence>
<evidence type="ECO:0000259" key="1">
    <source>
        <dbReference type="PROSITE" id="PS51502"/>
    </source>
</evidence>
<dbReference type="Gene3D" id="3.30.70.100">
    <property type="match status" value="1"/>
</dbReference>
<dbReference type="RefSeq" id="WP_070246945.1">
    <property type="nucleotide sequence ID" value="NZ_LROM01000059.1"/>
</dbReference>
<dbReference type="SUPFAM" id="SSF54909">
    <property type="entry name" value="Dimeric alpha+beta barrel"/>
    <property type="match status" value="1"/>
</dbReference>
<dbReference type="SMART" id="SM00886">
    <property type="entry name" value="Dabb"/>
    <property type="match status" value="1"/>
</dbReference>
<dbReference type="EMBL" id="LROM01000059">
    <property type="protein sequence ID" value="OFA07643.1"/>
    <property type="molecule type" value="Genomic_DNA"/>
</dbReference>
<dbReference type="AlphaFoldDB" id="A0A1E7X4V8"/>
<feature type="domain" description="Stress-response A/B barrel" evidence="1">
    <location>
        <begin position="2"/>
        <end position="98"/>
    </location>
</feature>
<dbReference type="Proteomes" id="UP000175989">
    <property type="component" value="Unassembled WGS sequence"/>
</dbReference>
<accession>A0A1E7X4V8</accession>
<dbReference type="InterPro" id="IPR013097">
    <property type="entry name" value="Dabb"/>
</dbReference>
<proteinExistence type="predicted"/>
<dbReference type="PATRIC" id="fig|762836.4.peg.1238"/>
<organism evidence="2 3">
    <name type="scientific">Duganella phyllosphaerae</name>
    <dbReference type="NCBI Taxonomy" id="762836"/>
    <lineage>
        <taxon>Bacteria</taxon>
        <taxon>Pseudomonadati</taxon>
        <taxon>Pseudomonadota</taxon>
        <taxon>Betaproteobacteria</taxon>
        <taxon>Burkholderiales</taxon>
        <taxon>Oxalobacteraceae</taxon>
        <taxon>Telluria group</taxon>
        <taxon>Duganella</taxon>
    </lineage>
</organism>